<protein>
    <submittedName>
        <fullName evidence="2">Zinc finger MYM-type 1-like</fullName>
    </submittedName>
</protein>
<name>A0AAD1RIL3_PELCU</name>
<gene>
    <name evidence="2" type="ORF">PECUL_23A012192</name>
</gene>
<evidence type="ECO:0000256" key="1">
    <source>
        <dbReference type="SAM" id="MobiDB-lite"/>
    </source>
</evidence>
<evidence type="ECO:0000313" key="2">
    <source>
        <dbReference type="EMBL" id="CAH2272310.1"/>
    </source>
</evidence>
<feature type="compositionally biased region" description="Polar residues" evidence="1">
    <location>
        <begin position="7"/>
        <end position="24"/>
    </location>
</feature>
<dbReference type="Proteomes" id="UP001295444">
    <property type="component" value="Chromosome 03"/>
</dbReference>
<accession>A0AAD1RIL3</accession>
<keyword evidence="3" id="KW-1185">Reference proteome</keyword>
<sequence length="463" mass="52328">MDMFSPHAQSTIDSIAGTSTEAANTEQIVEDEYVEETAGLSTEEQGELGHPESPTEQVIADISECQIEVLDPSFNYFTRPNRNQLAVFFKYHPQQEIPDPVLKKSVKRKDGTIRKWLSYCKIKKAMFCSVCLAFLKSHETNSFIEGMTDKRHVHQRIVEEHEKSAMHNVCAEAFFLKSSSVGVDDLLLFKQMSENISNEVREAGMFSIQVATTQDITSKDQCSIIVRYVKECIKEKLLAIVECESSTGKNLFKLVMEVLKSCKLEITKCIGSSTDGAANMQGQYNGFSSWLSTESPEQVHIWFNAHILNLVLADTTKVVVASASLFSLLNDIAVFIRDSYQRMNTWEEVSQDPHHRRISVIGETRWWSKDAALRKVLGEFSNPDSALFLSLIYTLSKIEESVSSKPEVRVRAKAYAESLLKYESILTAQSFLRIFELTTPLSKYLQTSQMDISKAVHMVQGTY</sequence>
<dbReference type="EMBL" id="OW240914">
    <property type="protein sequence ID" value="CAH2272310.1"/>
    <property type="molecule type" value="Genomic_DNA"/>
</dbReference>
<organism evidence="2 3">
    <name type="scientific">Pelobates cultripes</name>
    <name type="common">Western spadefoot toad</name>
    <dbReference type="NCBI Taxonomy" id="61616"/>
    <lineage>
        <taxon>Eukaryota</taxon>
        <taxon>Metazoa</taxon>
        <taxon>Chordata</taxon>
        <taxon>Craniata</taxon>
        <taxon>Vertebrata</taxon>
        <taxon>Euteleostomi</taxon>
        <taxon>Amphibia</taxon>
        <taxon>Batrachia</taxon>
        <taxon>Anura</taxon>
        <taxon>Pelobatoidea</taxon>
        <taxon>Pelobatidae</taxon>
        <taxon>Pelobates</taxon>
    </lineage>
</organism>
<dbReference type="PANTHER" id="PTHR45749:SF21">
    <property type="entry name" value="DUF4371 DOMAIN-CONTAINING PROTEIN"/>
    <property type="match status" value="1"/>
</dbReference>
<dbReference type="InterPro" id="IPR012337">
    <property type="entry name" value="RNaseH-like_sf"/>
</dbReference>
<dbReference type="SUPFAM" id="SSF53098">
    <property type="entry name" value="Ribonuclease H-like"/>
    <property type="match status" value="1"/>
</dbReference>
<reference evidence="2" key="1">
    <citation type="submission" date="2022-03" db="EMBL/GenBank/DDBJ databases">
        <authorList>
            <person name="Alioto T."/>
            <person name="Alioto T."/>
            <person name="Gomez Garrido J."/>
        </authorList>
    </citation>
    <scope>NUCLEOTIDE SEQUENCE</scope>
</reference>
<proteinExistence type="predicted"/>
<dbReference type="AlphaFoldDB" id="A0AAD1RIL3"/>
<dbReference type="PANTHER" id="PTHR45749">
    <property type="match status" value="1"/>
</dbReference>
<evidence type="ECO:0000313" key="3">
    <source>
        <dbReference type="Proteomes" id="UP001295444"/>
    </source>
</evidence>
<feature type="region of interest" description="Disordered" evidence="1">
    <location>
        <begin position="1"/>
        <end position="24"/>
    </location>
</feature>